<evidence type="ECO:0000313" key="1">
    <source>
        <dbReference type="EMBL" id="MBB4864394.1"/>
    </source>
</evidence>
<reference evidence="1 2" key="1">
    <citation type="submission" date="2020-08" db="EMBL/GenBank/DDBJ databases">
        <title>Functional genomics of gut bacteria from endangered species of beetles.</title>
        <authorList>
            <person name="Carlos-Shanley C."/>
        </authorList>
    </citation>
    <scope>NUCLEOTIDE SEQUENCE [LARGE SCALE GENOMIC DNA]</scope>
    <source>
        <strain evidence="1 2">S00179</strain>
    </source>
</reference>
<proteinExistence type="predicted"/>
<gene>
    <name evidence="1" type="ORF">HNP46_003258</name>
</gene>
<dbReference type="Proteomes" id="UP000566995">
    <property type="component" value="Unassembled WGS sequence"/>
</dbReference>
<sequence>MSFYRNKVVWAFFIVLSPFLYIAARYGVQSMTSVYQTDFGNGVVIYADEYVNSEKWVFDCRFSRLISRKPLAAPVDALQRAESMTIEDMPGSADEERRVAKEVIRSVTAIPEWYLRMKYVYSSLSDDSEIDGHLFDLIALHQGQKWAVRVRQRIGYSGDSSFKIRAQPYDPETYVDYAKALEAAYGSCEKPQSP</sequence>
<accession>A0A7W7P244</accession>
<comment type="caution">
    <text evidence="1">The sequence shown here is derived from an EMBL/GenBank/DDBJ whole genome shotgun (WGS) entry which is preliminary data.</text>
</comment>
<dbReference type="EMBL" id="JACHLI010000011">
    <property type="protein sequence ID" value="MBB4864394.1"/>
    <property type="molecule type" value="Genomic_DNA"/>
</dbReference>
<name>A0A7W7P244_PSENT</name>
<evidence type="ECO:0000313" key="2">
    <source>
        <dbReference type="Proteomes" id="UP000566995"/>
    </source>
</evidence>
<dbReference type="AlphaFoldDB" id="A0A7W7P244"/>
<protein>
    <submittedName>
        <fullName evidence="1">Uncharacterized protein</fullName>
    </submittedName>
</protein>
<dbReference type="RefSeq" id="WP_184590632.1">
    <property type="nucleotide sequence ID" value="NZ_JACHLI010000011.1"/>
</dbReference>
<organism evidence="1 2">
    <name type="scientific">Pseudomonas nitroreducens</name>
    <dbReference type="NCBI Taxonomy" id="46680"/>
    <lineage>
        <taxon>Bacteria</taxon>
        <taxon>Pseudomonadati</taxon>
        <taxon>Pseudomonadota</taxon>
        <taxon>Gammaproteobacteria</taxon>
        <taxon>Pseudomonadales</taxon>
        <taxon>Pseudomonadaceae</taxon>
        <taxon>Pseudomonas</taxon>
    </lineage>
</organism>